<evidence type="ECO:0000313" key="1">
    <source>
        <dbReference type="EMBL" id="QYW01887.1"/>
    </source>
</evidence>
<keyword evidence="2" id="KW-1185">Reference proteome</keyword>
<organism evidence="1 2">
    <name type="scientific">Stenotrophomonas phage Piffle</name>
    <dbReference type="NCBI Taxonomy" id="2859656"/>
    <lineage>
        <taxon>Viruses</taxon>
        <taxon>Duplodnaviria</taxon>
        <taxon>Heunggongvirae</taxon>
        <taxon>Uroviricota</taxon>
        <taxon>Caudoviricetes</taxon>
        <taxon>Schitoviridae</taxon>
        <taxon>Pokkenvirus</taxon>
        <taxon>Pokkenvirus piffle</taxon>
    </lineage>
</organism>
<evidence type="ECO:0000313" key="2">
    <source>
        <dbReference type="Proteomes" id="UP000827904"/>
    </source>
</evidence>
<protein>
    <submittedName>
        <fullName evidence="1">Uncharacterized protein</fullName>
    </submittedName>
</protein>
<accession>A0AAE8BI49</accession>
<proteinExistence type="predicted"/>
<dbReference type="EMBL" id="MZ326857">
    <property type="protein sequence ID" value="QYW01887.1"/>
    <property type="molecule type" value="Genomic_DNA"/>
</dbReference>
<name>A0AAE8BI49_9CAUD</name>
<dbReference type="Proteomes" id="UP000827904">
    <property type="component" value="Segment"/>
</dbReference>
<sequence>MSKVIYLDGTETLVLTREMVLGYRDTMASPINDWEATLLMMIVEAHKVPGTTVVGRYDPMSSPPPRQIEQLSHDLFKTRFLSVPSNRYHFQVYAREMVLQFFTANRGPTIHDDLKRIDLGWNSFP</sequence>
<reference evidence="1 2" key="1">
    <citation type="submission" date="2021-06" db="EMBL/GenBank/DDBJ databases">
        <title>Complete genome sequence of Stenotrophomonas maltophilia phage Piffle.</title>
        <authorList>
            <person name="Kirchhoff M."/>
            <person name="Ortega C."/>
            <person name="Clark J."/>
            <person name="Liu M."/>
            <person name="Burrowes B."/>
        </authorList>
    </citation>
    <scope>NUCLEOTIDE SEQUENCE [LARGE SCALE GENOMIC DNA]</scope>
</reference>
<gene>
    <name evidence="1" type="ORF">CPT_Piffle_027</name>
</gene>